<dbReference type="Gene3D" id="2.30.30.140">
    <property type="match status" value="1"/>
</dbReference>
<evidence type="ECO:0000259" key="1">
    <source>
        <dbReference type="SMART" id="SM00743"/>
    </source>
</evidence>
<dbReference type="CDD" id="cd20405">
    <property type="entry name" value="Tudor_Agenet_AtDUF_rpt1_3"/>
    <property type="match status" value="2"/>
</dbReference>
<sequence length="290" mass="34109">MAYDAFLEIGAEVEVTSTDHCLRGTLFLAKIVQRGSQNTRFVVEYTTLKARNDDKPLREEIELGFLRPLPPRERNYAFKLGDKVDAFFAGGWWEGEITEVLDESRFDVYFRFAKQQFAFGPPRLRLHREWDKGNWVPALHDEVVANTEEAKAIKGWKLYEGTLVEIRCDEDGFKGSWFAATIIKMVEKDKFLVQYKKLRTDDDKQFLTEEVDKKNIRPYPPEAVKVDDFKLNEEVDASCNDGWWEGVICKILRGRRYQVYFKGTDDYMSFKHSELRPRQEWIDETWVMAN</sequence>
<reference evidence="2" key="1">
    <citation type="submission" date="2020-03" db="EMBL/GenBank/DDBJ databases">
        <title>A high-quality chromosome-level genome assembly of a woody plant with both climbing and erect habits, Rhamnella rubrinervis.</title>
        <authorList>
            <person name="Lu Z."/>
            <person name="Yang Y."/>
            <person name="Zhu X."/>
            <person name="Sun Y."/>
        </authorList>
    </citation>
    <scope>NUCLEOTIDE SEQUENCE</scope>
    <source>
        <strain evidence="2">BYM</strain>
        <tissue evidence="2">Leaf</tissue>
    </source>
</reference>
<dbReference type="SMART" id="SM00743">
    <property type="entry name" value="Agenet"/>
    <property type="match status" value="4"/>
</dbReference>
<feature type="domain" description="Agenet" evidence="1">
    <location>
        <begin position="156"/>
        <end position="224"/>
    </location>
</feature>
<dbReference type="InterPro" id="IPR008395">
    <property type="entry name" value="Agenet-like_dom"/>
</dbReference>
<dbReference type="OrthoDB" id="2020707at2759"/>
<protein>
    <recommendedName>
        <fullName evidence="1">Agenet domain-containing protein</fullName>
    </recommendedName>
</protein>
<proteinExistence type="predicted"/>
<keyword evidence="3" id="KW-1185">Reference proteome</keyword>
<dbReference type="PANTHER" id="PTHR31917">
    <property type="entry name" value="AGENET DOMAIN-CONTAINING PROTEIN-RELATED"/>
    <property type="match status" value="1"/>
</dbReference>
<comment type="caution">
    <text evidence="2">The sequence shown here is derived from an EMBL/GenBank/DDBJ whole genome shotgun (WGS) entry which is preliminary data.</text>
</comment>
<dbReference type="CDD" id="cd20406">
    <property type="entry name" value="Tudor_Agenet_AtDUF_rpt2_4"/>
    <property type="match status" value="2"/>
</dbReference>
<feature type="domain" description="Agenet" evidence="1">
    <location>
        <begin position="5"/>
        <end position="74"/>
    </location>
</feature>
<dbReference type="Proteomes" id="UP000796880">
    <property type="component" value="Unassembled WGS sequence"/>
</dbReference>
<gene>
    <name evidence="2" type="ORF">FNV43_RR10038</name>
</gene>
<accession>A0A8K0HCD7</accession>
<dbReference type="EMBL" id="VOIH02000004">
    <property type="protein sequence ID" value="KAF3449310.1"/>
    <property type="molecule type" value="Genomic_DNA"/>
</dbReference>
<feature type="domain" description="Agenet" evidence="1">
    <location>
        <begin position="76"/>
        <end position="132"/>
    </location>
</feature>
<dbReference type="Pfam" id="PF05641">
    <property type="entry name" value="Agenet"/>
    <property type="match status" value="3"/>
</dbReference>
<feature type="domain" description="Agenet" evidence="1">
    <location>
        <begin position="227"/>
        <end position="283"/>
    </location>
</feature>
<dbReference type="PANTHER" id="PTHR31917:SF147">
    <property type="entry name" value="AGENET DOMAIN-CONTAINING PROTEIN"/>
    <property type="match status" value="1"/>
</dbReference>
<dbReference type="InterPro" id="IPR014002">
    <property type="entry name" value="Agenet_dom_plant"/>
</dbReference>
<name>A0A8K0HCD7_9ROSA</name>
<organism evidence="2 3">
    <name type="scientific">Rhamnella rubrinervis</name>
    <dbReference type="NCBI Taxonomy" id="2594499"/>
    <lineage>
        <taxon>Eukaryota</taxon>
        <taxon>Viridiplantae</taxon>
        <taxon>Streptophyta</taxon>
        <taxon>Embryophyta</taxon>
        <taxon>Tracheophyta</taxon>
        <taxon>Spermatophyta</taxon>
        <taxon>Magnoliopsida</taxon>
        <taxon>eudicotyledons</taxon>
        <taxon>Gunneridae</taxon>
        <taxon>Pentapetalae</taxon>
        <taxon>rosids</taxon>
        <taxon>fabids</taxon>
        <taxon>Rosales</taxon>
        <taxon>Rhamnaceae</taxon>
        <taxon>rhamnoid group</taxon>
        <taxon>Rhamneae</taxon>
        <taxon>Rhamnella</taxon>
    </lineage>
</organism>
<dbReference type="AlphaFoldDB" id="A0A8K0HCD7"/>
<evidence type="ECO:0000313" key="3">
    <source>
        <dbReference type="Proteomes" id="UP000796880"/>
    </source>
</evidence>
<evidence type="ECO:0000313" key="2">
    <source>
        <dbReference type="EMBL" id="KAF3449310.1"/>
    </source>
</evidence>